<evidence type="ECO:0000256" key="6">
    <source>
        <dbReference type="ARBA" id="ARBA00022989"/>
    </source>
</evidence>
<proteinExistence type="inferred from homology"/>
<sequence>MKSKQESSSLLRIAISDCAQGLFGVGLFSAVTNLLALTGSLYMLQVYDRVLPSQSVPTLVGLTIGMLGLYAAYGLLDFVRLRLLVRIASRLYRNLHQRAFAISVLLPLKAGREADRLNPLRDLDHLRGFLSGSGPTVIFDAPWIPFYLLVIYLLHPSLGALATIGALAVVALTAVAEIFGRGPARLTSEAMISQRALAESGRRNAEVVHAMGLSSRLAGRWSDIVHSYLAHQERLSDIIGGTGSLSKALRMALQSSVLGLGAYLVIGGEASPGVIIASSILLGRALAPVDAAIANWKGFLATRHSYFQLKAMLDSFEDPVEPLELPRPQTRLTVERLTVAPPGTPKPTVLDVSFQLSSGAGMAIVGPSGSGKTTLVRALVGAWKPLNGKVRLDGAPLDQWAPHSLGAHIGYLPQDVELFDGTVADNISRFGGKSDPKGVLAAARAAGVYSMIMHLPEGFQTRIGEGGRALSAGQRQLIGLARALYGEPFLVVLDEPNSNLDVEGDAALAGAILAVRQRGGIVIVVAHRPSALTNIDQVLVLANGMVRSFGSREEVLSSMTRPPVPATHRPIIPTQRGVSGHA</sequence>
<evidence type="ECO:0000313" key="13">
    <source>
        <dbReference type="Proteomes" id="UP000045285"/>
    </source>
</evidence>
<dbReference type="STRING" id="69974.MPLDJ20_150133"/>
<evidence type="ECO:0000256" key="8">
    <source>
        <dbReference type="SAM" id="MobiDB-lite"/>
    </source>
</evidence>
<feature type="domain" description="ABC transmembrane type-1" evidence="11">
    <location>
        <begin position="23"/>
        <end position="301"/>
    </location>
</feature>
<dbReference type="InterPro" id="IPR036640">
    <property type="entry name" value="ABC1_TM_sf"/>
</dbReference>
<dbReference type="Pfam" id="PF00664">
    <property type="entry name" value="ABC_membrane"/>
    <property type="match status" value="1"/>
</dbReference>
<dbReference type="Pfam" id="PF00005">
    <property type="entry name" value="ABC_tran"/>
    <property type="match status" value="1"/>
</dbReference>
<evidence type="ECO:0000256" key="3">
    <source>
        <dbReference type="ARBA" id="ARBA00022692"/>
    </source>
</evidence>
<dbReference type="GO" id="GO:0030256">
    <property type="term" value="C:type I protein secretion system complex"/>
    <property type="evidence" value="ECO:0007669"/>
    <property type="project" value="InterPro"/>
</dbReference>
<dbReference type="InterPro" id="IPR027417">
    <property type="entry name" value="P-loop_NTPase"/>
</dbReference>
<evidence type="ECO:0000256" key="9">
    <source>
        <dbReference type="SAM" id="Phobius"/>
    </source>
</evidence>
<evidence type="ECO:0000256" key="7">
    <source>
        <dbReference type="ARBA" id="ARBA00023136"/>
    </source>
</evidence>
<evidence type="ECO:0000256" key="1">
    <source>
        <dbReference type="ARBA" id="ARBA00004651"/>
    </source>
</evidence>
<dbReference type="InterPro" id="IPR003439">
    <property type="entry name" value="ABC_transporter-like_ATP-bd"/>
</dbReference>
<evidence type="ECO:0000256" key="2">
    <source>
        <dbReference type="ARBA" id="ARBA00005417"/>
    </source>
</evidence>
<keyword evidence="5 12" id="KW-0067">ATP-binding</keyword>
<evidence type="ECO:0000256" key="5">
    <source>
        <dbReference type="ARBA" id="ARBA00022840"/>
    </source>
</evidence>
<dbReference type="Proteomes" id="UP000045285">
    <property type="component" value="Unassembled WGS sequence"/>
</dbReference>
<accession>A0A090DI73</accession>
<dbReference type="GO" id="GO:0005886">
    <property type="term" value="C:plasma membrane"/>
    <property type="evidence" value="ECO:0007669"/>
    <property type="project" value="UniProtKB-SubCell"/>
</dbReference>
<keyword evidence="6 9" id="KW-1133">Transmembrane helix</keyword>
<dbReference type="PROSITE" id="PS50893">
    <property type="entry name" value="ABC_TRANSPORTER_2"/>
    <property type="match status" value="1"/>
</dbReference>
<dbReference type="NCBIfam" id="TIGR01842">
    <property type="entry name" value="type_I_sec_PrtD"/>
    <property type="match status" value="1"/>
</dbReference>
<dbReference type="Gene3D" id="3.40.50.300">
    <property type="entry name" value="P-loop containing nucleotide triphosphate hydrolases"/>
    <property type="match status" value="1"/>
</dbReference>
<feature type="domain" description="ABC transporter" evidence="10">
    <location>
        <begin position="332"/>
        <end position="568"/>
    </location>
</feature>
<evidence type="ECO:0000313" key="12">
    <source>
        <dbReference type="EMBL" id="CDX13403.1"/>
    </source>
</evidence>
<feature type="transmembrane region" description="Helical" evidence="9">
    <location>
        <begin position="56"/>
        <end position="76"/>
    </location>
</feature>
<dbReference type="InterPro" id="IPR011527">
    <property type="entry name" value="ABC1_TM_dom"/>
</dbReference>
<dbReference type="InterPro" id="IPR039421">
    <property type="entry name" value="Type_1_exporter"/>
</dbReference>
<comment type="subcellular location">
    <subcellularLocation>
        <location evidence="1">Cell membrane</location>
        <topology evidence="1">Multi-pass membrane protein</topology>
    </subcellularLocation>
</comment>
<dbReference type="GO" id="GO:0030253">
    <property type="term" value="P:protein secretion by the type I secretion system"/>
    <property type="evidence" value="ECO:0007669"/>
    <property type="project" value="InterPro"/>
</dbReference>
<dbReference type="GO" id="GO:0016887">
    <property type="term" value="F:ATP hydrolysis activity"/>
    <property type="evidence" value="ECO:0007669"/>
    <property type="project" value="InterPro"/>
</dbReference>
<comment type="similarity">
    <text evidence="2">Belongs to the ABC transporter superfamily.</text>
</comment>
<dbReference type="SMART" id="SM00382">
    <property type="entry name" value="AAA"/>
    <property type="match status" value="1"/>
</dbReference>
<dbReference type="GO" id="GO:0005524">
    <property type="term" value="F:ATP binding"/>
    <property type="evidence" value="ECO:0007669"/>
    <property type="project" value="UniProtKB-KW"/>
</dbReference>
<dbReference type="PANTHER" id="PTHR24221:SF248">
    <property type="entry name" value="ABC TRANSPORTER TRANSMEMBRANE REGION"/>
    <property type="match status" value="1"/>
</dbReference>
<feature type="transmembrane region" description="Helical" evidence="9">
    <location>
        <begin position="21"/>
        <end position="44"/>
    </location>
</feature>
<gene>
    <name evidence="12" type="primary">prsD</name>
    <name evidence="12" type="ORF">MPL3356_140185</name>
</gene>
<dbReference type="Gene3D" id="1.20.1560.10">
    <property type="entry name" value="ABC transporter type 1, transmembrane domain"/>
    <property type="match status" value="1"/>
</dbReference>
<evidence type="ECO:0000259" key="11">
    <source>
        <dbReference type="PROSITE" id="PS50929"/>
    </source>
</evidence>
<dbReference type="SUPFAM" id="SSF52540">
    <property type="entry name" value="P-loop containing nucleoside triphosphate hydrolases"/>
    <property type="match status" value="1"/>
</dbReference>
<dbReference type="AlphaFoldDB" id="A0A090DI73"/>
<evidence type="ECO:0000259" key="10">
    <source>
        <dbReference type="PROSITE" id="PS50893"/>
    </source>
</evidence>
<reference evidence="13" key="1">
    <citation type="submission" date="2014-08" db="EMBL/GenBank/DDBJ databases">
        <authorList>
            <person name="Moulin L."/>
        </authorList>
    </citation>
    <scope>NUCLEOTIDE SEQUENCE [LARGE SCALE GENOMIC DNA]</scope>
</reference>
<dbReference type="InterPro" id="IPR017871">
    <property type="entry name" value="ABC_transporter-like_CS"/>
</dbReference>
<dbReference type="EMBL" id="CCMZ01000006">
    <property type="protein sequence ID" value="CDX13403.1"/>
    <property type="molecule type" value="Genomic_DNA"/>
</dbReference>
<dbReference type="InterPro" id="IPR003593">
    <property type="entry name" value="AAA+_ATPase"/>
</dbReference>
<protein>
    <submittedName>
        <fullName evidence="12">Type I secretion system ATP-binding protein PrsD</fullName>
    </submittedName>
</protein>
<keyword evidence="4" id="KW-0547">Nucleotide-binding</keyword>
<dbReference type="InterPro" id="IPR010128">
    <property type="entry name" value="ATPase_T1SS_PrtD-like"/>
</dbReference>
<dbReference type="PROSITE" id="PS50929">
    <property type="entry name" value="ABC_TM1F"/>
    <property type="match status" value="1"/>
</dbReference>
<feature type="region of interest" description="Disordered" evidence="8">
    <location>
        <begin position="559"/>
        <end position="582"/>
    </location>
</feature>
<dbReference type="SUPFAM" id="SSF90123">
    <property type="entry name" value="ABC transporter transmembrane region"/>
    <property type="match status" value="1"/>
</dbReference>
<evidence type="ECO:0000256" key="4">
    <source>
        <dbReference type="ARBA" id="ARBA00022741"/>
    </source>
</evidence>
<dbReference type="GO" id="GO:0034040">
    <property type="term" value="F:ATPase-coupled lipid transmembrane transporter activity"/>
    <property type="evidence" value="ECO:0007669"/>
    <property type="project" value="TreeGrafter"/>
</dbReference>
<keyword evidence="7 9" id="KW-0472">Membrane</keyword>
<organism evidence="12 13">
    <name type="scientific">Mesorhizobium plurifarium</name>
    <dbReference type="NCBI Taxonomy" id="69974"/>
    <lineage>
        <taxon>Bacteria</taxon>
        <taxon>Pseudomonadati</taxon>
        <taxon>Pseudomonadota</taxon>
        <taxon>Alphaproteobacteria</taxon>
        <taxon>Hyphomicrobiales</taxon>
        <taxon>Phyllobacteriaceae</taxon>
        <taxon>Mesorhizobium</taxon>
    </lineage>
</organism>
<name>A0A090DI73_MESPL</name>
<keyword evidence="3 9" id="KW-0812">Transmembrane</keyword>
<keyword evidence="13" id="KW-1185">Reference proteome</keyword>
<dbReference type="PANTHER" id="PTHR24221">
    <property type="entry name" value="ATP-BINDING CASSETTE SUB-FAMILY B"/>
    <property type="match status" value="1"/>
</dbReference>
<dbReference type="PROSITE" id="PS00211">
    <property type="entry name" value="ABC_TRANSPORTER_1"/>
    <property type="match status" value="1"/>
</dbReference>
<dbReference type="GO" id="GO:0140359">
    <property type="term" value="F:ABC-type transporter activity"/>
    <property type="evidence" value="ECO:0007669"/>
    <property type="project" value="InterPro"/>
</dbReference>